<dbReference type="PROSITE" id="PS00652">
    <property type="entry name" value="TNFR_NGFR_1"/>
    <property type="match status" value="1"/>
</dbReference>
<evidence type="ECO:0000256" key="3">
    <source>
        <dbReference type="SAM" id="MobiDB-lite"/>
    </source>
</evidence>
<feature type="domain" description="TNFR-Cys" evidence="5">
    <location>
        <begin position="1019"/>
        <end position="1059"/>
    </location>
</feature>
<dbReference type="PROSITE" id="PS50287">
    <property type="entry name" value="SRCR_2"/>
    <property type="match status" value="3"/>
</dbReference>
<evidence type="ECO:0000256" key="2">
    <source>
        <dbReference type="PROSITE-ProRule" id="PRU00206"/>
    </source>
</evidence>
<feature type="disulfide bond" evidence="2">
    <location>
        <begin position="1038"/>
        <end position="1051"/>
    </location>
</feature>
<organism evidence="7 8">
    <name type="scientific">Triparma verrucosa</name>
    <dbReference type="NCBI Taxonomy" id="1606542"/>
    <lineage>
        <taxon>Eukaryota</taxon>
        <taxon>Sar</taxon>
        <taxon>Stramenopiles</taxon>
        <taxon>Ochrophyta</taxon>
        <taxon>Bolidophyceae</taxon>
        <taxon>Parmales</taxon>
        <taxon>Triparmaceae</taxon>
        <taxon>Triparma</taxon>
    </lineage>
</organism>
<evidence type="ECO:0000256" key="4">
    <source>
        <dbReference type="SAM" id="Phobius"/>
    </source>
</evidence>
<dbReference type="Gene3D" id="2.10.50.10">
    <property type="entry name" value="Tumor Necrosis Factor Receptor, subunit A, domain 2"/>
    <property type="match status" value="6"/>
</dbReference>
<keyword evidence="1 2" id="KW-1015">Disulfide bond</keyword>
<feature type="domain" description="SRCR" evidence="6">
    <location>
        <begin position="38"/>
        <end position="162"/>
    </location>
</feature>
<dbReference type="Gene3D" id="3.10.250.10">
    <property type="entry name" value="SRCR-like domain"/>
    <property type="match status" value="3"/>
</dbReference>
<dbReference type="GO" id="GO:0016020">
    <property type="term" value="C:membrane"/>
    <property type="evidence" value="ECO:0007669"/>
    <property type="project" value="InterPro"/>
</dbReference>
<dbReference type="PROSITE" id="PS50050">
    <property type="entry name" value="TNFR_NGFR_2"/>
    <property type="match status" value="1"/>
</dbReference>
<dbReference type="SUPFAM" id="SSF57184">
    <property type="entry name" value="Growth factor receptor domain"/>
    <property type="match status" value="2"/>
</dbReference>
<name>A0A9W7FMX0_9STRA</name>
<keyword evidence="8" id="KW-1185">Reference proteome</keyword>
<dbReference type="InterPro" id="IPR001190">
    <property type="entry name" value="SRCR"/>
</dbReference>
<dbReference type="InterPro" id="IPR011641">
    <property type="entry name" value="Tyr-kin_ephrin_A/B_rcpt-like"/>
</dbReference>
<dbReference type="InterPro" id="IPR001368">
    <property type="entry name" value="TNFR/NGFR_Cys_rich_reg"/>
</dbReference>
<keyword evidence="4" id="KW-0472">Membrane</keyword>
<dbReference type="EMBL" id="BRXX01000509">
    <property type="protein sequence ID" value="GMI14940.1"/>
    <property type="molecule type" value="Genomic_DNA"/>
</dbReference>
<gene>
    <name evidence="7" type="ORF">TrVE_jg10948</name>
</gene>
<feature type="transmembrane region" description="Helical" evidence="4">
    <location>
        <begin position="1457"/>
        <end position="1476"/>
    </location>
</feature>
<feature type="compositionally biased region" description="Pro residues" evidence="3">
    <location>
        <begin position="691"/>
        <end position="703"/>
    </location>
</feature>
<dbReference type="SMART" id="SM01411">
    <property type="entry name" value="Ephrin_rec_like"/>
    <property type="match status" value="11"/>
</dbReference>
<proteinExistence type="predicted"/>
<dbReference type="Proteomes" id="UP001165160">
    <property type="component" value="Unassembled WGS sequence"/>
</dbReference>
<keyword evidence="4" id="KW-1133">Transmembrane helix</keyword>
<evidence type="ECO:0000313" key="7">
    <source>
        <dbReference type="EMBL" id="GMI14940.1"/>
    </source>
</evidence>
<feature type="transmembrane region" description="Helical" evidence="4">
    <location>
        <begin position="1419"/>
        <end position="1437"/>
    </location>
</feature>
<dbReference type="SUPFAM" id="SSF57586">
    <property type="entry name" value="TNF receptor-like"/>
    <property type="match status" value="1"/>
</dbReference>
<reference evidence="8" key="1">
    <citation type="journal article" date="2023" name="Commun. Biol.">
        <title>Genome analysis of Parmales, the sister group of diatoms, reveals the evolutionary specialization of diatoms from phago-mixotrophs to photoautotrophs.</title>
        <authorList>
            <person name="Ban H."/>
            <person name="Sato S."/>
            <person name="Yoshikawa S."/>
            <person name="Yamada K."/>
            <person name="Nakamura Y."/>
            <person name="Ichinomiya M."/>
            <person name="Sato N."/>
            <person name="Blanc-Mathieu R."/>
            <person name="Endo H."/>
            <person name="Kuwata A."/>
            <person name="Ogata H."/>
        </authorList>
    </citation>
    <scope>NUCLEOTIDE SEQUENCE [LARGE SCALE GENOMIC DNA]</scope>
    <source>
        <strain evidence="8">NIES 3699</strain>
    </source>
</reference>
<dbReference type="InterPro" id="IPR009030">
    <property type="entry name" value="Growth_fac_rcpt_cys_sf"/>
</dbReference>
<comment type="caution">
    <text evidence="7">The sequence shown here is derived from an EMBL/GenBank/DDBJ whole genome shotgun (WGS) entry which is preliminary data.</text>
</comment>
<dbReference type="SMART" id="SM00202">
    <property type="entry name" value="SR"/>
    <property type="match status" value="3"/>
</dbReference>
<protein>
    <submittedName>
        <fullName evidence="7">Uncharacterized protein</fullName>
    </submittedName>
</protein>
<evidence type="ECO:0000256" key="1">
    <source>
        <dbReference type="ARBA" id="ARBA00023157"/>
    </source>
</evidence>
<dbReference type="InterPro" id="IPR036772">
    <property type="entry name" value="SRCR-like_dom_sf"/>
</dbReference>
<feature type="domain" description="SRCR" evidence="6">
    <location>
        <begin position="549"/>
        <end position="675"/>
    </location>
</feature>
<dbReference type="PANTHER" id="PTHR46967">
    <property type="entry name" value="INSULIN-LIKE GROWTH FACTOR BINDING PROTEIN,N-TERMINAL"/>
    <property type="match status" value="1"/>
</dbReference>
<feature type="transmembrane region" description="Helical" evidence="4">
    <location>
        <begin position="1286"/>
        <end position="1307"/>
    </location>
</feature>
<dbReference type="Pfam" id="PF00530">
    <property type="entry name" value="SRCR"/>
    <property type="match status" value="3"/>
</dbReference>
<feature type="disulfide bond" evidence="2">
    <location>
        <begin position="1041"/>
        <end position="1059"/>
    </location>
</feature>
<evidence type="ECO:0000259" key="5">
    <source>
        <dbReference type="PROSITE" id="PS50050"/>
    </source>
</evidence>
<evidence type="ECO:0000313" key="8">
    <source>
        <dbReference type="Proteomes" id="UP001165160"/>
    </source>
</evidence>
<dbReference type="Pfam" id="PF07699">
    <property type="entry name" value="Ephrin_rec_like"/>
    <property type="match status" value="2"/>
</dbReference>
<dbReference type="SUPFAM" id="SSF56487">
    <property type="entry name" value="SRCR-like"/>
    <property type="match status" value="3"/>
</dbReference>
<keyword evidence="4" id="KW-0812">Transmembrane</keyword>
<feature type="repeat" description="TNFR-Cys" evidence="2">
    <location>
        <begin position="1019"/>
        <end position="1059"/>
    </location>
</feature>
<dbReference type="PANTHER" id="PTHR46967:SF2">
    <property type="entry name" value="SUSHI, VON WILLEBRAND FACTOR TYPE A, EGF AND PENTRAXIN DOMAIN-CONTAINING PROTEIN 1-LIKE"/>
    <property type="match status" value="1"/>
</dbReference>
<accession>A0A9W7FMX0</accession>
<feature type="disulfide bond" evidence="2">
    <location>
        <begin position="1020"/>
        <end position="1035"/>
    </location>
</feature>
<sequence length="1547" mass="163682">MQLNTCQADNCAAGSEPNLSGTMEYPTAGILLEDGPLVRLRNGSNQQVTFSSEDVDLGVIEGRMEVLSGGVWGTISDELFEYADAAVLCRELAAEQGYVATYVDDLSRDEVPSAPSSTTPVVWWKLGCNGNEEHVADCSKFNYPPRADGIYDHSKDAGIYCILESPQECVQCVAGKYQDSPTVSVNMCKNCPEGKLSPAGASSLLQCALCPQGTRGTQNDQGVPICEDCNDNSNSNQDRTACECDPGYEDRSLSGIELPDTSNIRLRTAAGSSPIFDEYEKVSGRIEVRAGFLWGSIKQTSANPWDDFNALVACKEIAAENGYDYVSANVLTLEATPDGSTDQLYEGFACTGSESTLDSCPRSSASSPKDPSLNVGIECSFYVSHWVGDCSPCQAGQYSDSPGMPCTPCEEGKFATSSATQTCTDCPAGKASDTAGATDPIVCGLCGGGTYSLAAASDCESCPSGKYSSASGTELNVACTDCSPGKVSSGGLAECSPCTSGHFQPLAGKGSCESCDAPFEVDASKVDCSCPAGTTDVYPSGRIGDAGTLRLRDASNAAPNFGVVGAGTVQGRVEVIPSGKASFGTISAESEWDNNAAHVACHQLGDALGYMLLSALPTTALETPDAGTDGSFIGQFWGDLECEGSEDYLQLCEGSSNYLAEDDLDHTKDVGVTCAYYPIQCQAGGDGTTPTPSPTMNPTPAPTDPESTSCPIGYDCRGGSPVACVAGKYSKGTLTGACLNCPVGSKCVGGAGKQPCQAGEYQSLVAQDFCLICEKGAYNPNRGQTSCTPCPLGTYNNDDGERRLSHDNLSDCTLCATGKYSSAAASSVCSNCAAGKSNGEAGSTLATQCEICGKGKYAVSGYECTDCPAGKFLDDARTAESYHDSPDDCFICGIGKYQSNVASTDCVVCPKGTYNNENAVVTAHHDSVDDCIVCPAGTYNAEAADAASKHDDVNDCVVCSSGKYLPDEATSAELHDSADDCIACAGKYTTPDSVESEETRTAASFCPSGYACRGGVKTSCVAGVTFQPDAGKSSCNVCSSCGPGKYVAMECTISSDRICESCPGGSASLGGQTECSECGDGKPTNNETSASICTTCPQYEELDLSIGYSVTACKCMPSFVRRLGNESCSCTPGHTLTGEECSPCEVGRFKDDYGVHSCSRCEDVLKNSVTLSKNSTTASECVCPAGKFDNLLGGSARMCEPVKKGMSTTVEAMTLSTVTVEPGFWRVGPQSIDIRKCPVSDACPGGNSSNYCREGHAGPYCNLCEPDYTKDPFQICQTCSSTTEDVVKSIMVITAILTFTGLIFYYAHKKHLGANTNYDRRKLSKRLLWVDRRKIQLPIEEREKDLELMAEAFLFEPYKPEFWYFEVVETIRRLCLTGVLSTVAPGSFSQLSIGLLMSIFFTTVFCKLEPYHKPRDNKIAILSSWQLVLVFLCSYFMKSASLLTNSVDDSADFEFMGYLLIFSFIAIIVLFVIYAIEQKDDFSEDAEEMAERILAEQSKSTMNMSLASLGSLKSISNMNSSSSRKVSFAHNCGQIWNAGGNSNFTSE</sequence>
<evidence type="ECO:0000259" key="6">
    <source>
        <dbReference type="PROSITE" id="PS50287"/>
    </source>
</evidence>
<feature type="domain" description="SRCR" evidence="6">
    <location>
        <begin position="266"/>
        <end position="380"/>
    </location>
</feature>
<dbReference type="SMART" id="SM00208">
    <property type="entry name" value="TNFR"/>
    <property type="match status" value="4"/>
</dbReference>
<feature type="region of interest" description="Disordered" evidence="3">
    <location>
        <begin position="685"/>
        <end position="704"/>
    </location>
</feature>